<dbReference type="SUPFAM" id="SSF111369">
    <property type="entry name" value="HlyD-like secretion proteins"/>
    <property type="match status" value="1"/>
</dbReference>
<comment type="similarity">
    <text evidence="1">Belongs to the membrane fusion protein (MFP) (TC 8.A.1) family.</text>
</comment>
<evidence type="ECO:0000259" key="4">
    <source>
        <dbReference type="Pfam" id="PF25954"/>
    </source>
</evidence>
<dbReference type="InterPro" id="IPR006143">
    <property type="entry name" value="RND_pump_MFP"/>
</dbReference>
<dbReference type="RefSeq" id="WP_093147385.1">
    <property type="nucleotide sequence ID" value="NZ_FNBW01000001.1"/>
</dbReference>
<dbReference type="OrthoDB" id="9800613at2"/>
<evidence type="ECO:0000259" key="3">
    <source>
        <dbReference type="Pfam" id="PF25917"/>
    </source>
</evidence>
<organism evidence="5 6">
    <name type="scientific">Thalassobaculum litoreum DSM 18839</name>
    <dbReference type="NCBI Taxonomy" id="1123362"/>
    <lineage>
        <taxon>Bacteria</taxon>
        <taxon>Pseudomonadati</taxon>
        <taxon>Pseudomonadota</taxon>
        <taxon>Alphaproteobacteria</taxon>
        <taxon>Rhodospirillales</taxon>
        <taxon>Thalassobaculaceae</taxon>
        <taxon>Thalassobaculum</taxon>
    </lineage>
</organism>
<dbReference type="GO" id="GO:1990281">
    <property type="term" value="C:efflux pump complex"/>
    <property type="evidence" value="ECO:0007669"/>
    <property type="project" value="TreeGrafter"/>
</dbReference>
<dbReference type="EMBL" id="FNBW01000001">
    <property type="protein sequence ID" value="SDF06357.1"/>
    <property type="molecule type" value="Genomic_DNA"/>
</dbReference>
<feature type="coiled-coil region" evidence="2">
    <location>
        <begin position="148"/>
        <end position="175"/>
    </location>
</feature>
<name>A0A8G2F147_9PROT</name>
<dbReference type="Pfam" id="PF25917">
    <property type="entry name" value="BSH_RND"/>
    <property type="match status" value="1"/>
</dbReference>
<evidence type="ECO:0000313" key="6">
    <source>
        <dbReference type="Proteomes" id="UP000198615"/>
    </source>
</evidence>
<sequence>MRIKGSIVLAGILAVGAVAWIVSGQMGDNKPATASQEAPKITAPPADAVTRVRVRDIAASPFVASVVTSGHTEAVRIVTLKAETAGRVIATPTPKGATVDAGAEIVRIDEADRPARLEEAKARIAQRQMEHNAASKLAAKGFQAETTLAGAKAELEAAKSERRTIEVDLERTRIQAPVDGILDDRMVEVGDYVAIGDEVATVVELDPLLITAQIAERQAPQIEVGMPAHARLSTGDERIGVVSYVSAVADESTRTFRLEIEVDNEANQFGQGLSAEIQIDLPATNGHRVTPSIFRLDELGRVGVMTVDSENRARFTPVTIIGIDDQGTWVSGLPETVRVIVVGQDLVEDGEVIEPVTAGDGASS</sequence>
<dbReference type="InterPro" id="IPR058625">
    <property type="entry name" value="MdtA-like_BSH"/>
</dbReference>
<evidence type="ECO:0000256" key="2">
    <source>
        <dbReference type="SAM" id="Coils"/>
    </source>
</evidence>
<dbReference type="Pfam" id="PF25954">
    <property type="entry name" value="Beta-barrel_RND_2"/>
    <property type="match status" value="1"/>
</dbReference>
<proteinExistence type="inferred from homology"/>
<feature type="domain" description="CusB-like beta-barrel" evidence="4">
    <location>
        <begin position="210"/>
        <end position="279"/>
    </location>
</feature>
<accession>A0A8G2F147</accession>
<keyword evidence="6" id="KW-1185">Reference proteome</keyword>
<dbReference type="PANTHER" id="PTHR30469">
    <property type="entry name" value="MULTIDRUG RESISTANCE PROTEIN MDTA"/>
    <property type="match status" value="1"/>
</dbReference>
<dbReference type="Proteomes" id="UP000198615">
    <property type="component" value="Unassembled WGS sequence"/>
</dbReference>
<evidence type="ECO:0000256" key="1">
    <source>
        <dbReference type="ARBA" id="ARBA00009477"/>
    </source>
</evidence>
<keyword evidence="2" id="KW-0175">Coiled coil</keyword>
<feature type="domain" description="Multidrug resistance protein MdtA-like barrel-sandwich hybrid" evidence="3">
    <location>
        <begin position="76"/>
        <end position="203"/>
    </location>
</feature>
<dbReference type="InterPro" id="IPR058792">
    <property type="entry name" value="Beta-barrel_RND_2"/>
</dbReference>
<comment type="caution">
    <text evidence="5">The sequence shown here is derived from an EMBL/GenBank/DDBJ whole genome shotgun (WGS) entry which is preliminary data.</text>
</comment>
<protein>
    <submittedName>
        <fullName evidence="5">Membrane fusion protein, multidrug efflux system</fullName>
    </submittedName>
</protein>
<reference evidence="5 6" key="1">
    <citation type="submission" date="2016-10" db="EMBL/GenBank/DDBJ databases">
        <authorList>
            <person name="Varghese N."/>
            <person name="Submissions S."/>
        </authorList>
    </citation>
    <scope>NUCLEOTIDE SEQUENCE [LARGE SCALE GENOMIC DNA]</scope>
    <source>
        <strain evidence="5 6">DSM 18839</strain>
    </source>
</reference>
<dbReference type="Gene3D" id="2.40.50.100">
    <property type="match status" value="1"/>
</dbReference>
<dbReference type="GO" id="GO:0015562">
    <property type="term" value="F:efflux transmembrane transporter activity"/>
    <property type="evidence" value="ECO:0007669"/>
    <property type="project" value="TreeGrafter"/>
</dbReference>
<dbReference type="Gene3D" id="1.10.287.470">
    <property type="entry name" value="Helix hairpin bin"/>
    <property type="match status" value="1"/>
</dbReference>
<gene>
    <name evidence="5" type="ORF">SAMN05660686_00096</name>
</gene>
<dbReference type="Gene3D" id="2.40.30.170">
    <property type="match status" value="1"/>
</dbReference>
<dbReference type="PANTHER" id="PTHR30469:SF29">
    <property type="entry name" value="BLR2860 PROTEIN"/>
    <property type="match status" value="1"/>
</dbReference>
<dbReference type="NCBIfam" id="TIGR01730">
    <property type="entry name" value="RND_mfp"/>
    <property type="match status" value="1"/>
</dbReference>
<dbReference type="AlphaFoldDB" id="A0A8G2F147"/>
<evidence type="ECO:0000313" key="5">
    <source>
        <dbReference type="EMBL" id="SDF06357.1"/>
    </source>
</evidence>